<reference evidence="1 2" key="1">
    <citation type="submission" date="2011-02" db="EMBL/GenBank/DDBJ databases">
        <authorList>
            <person name="Muzny D."/>
            <person name="Qin X."/>
            <person name="Deng J."/>
            <person name="Jiang H."/>
            <person name="Liu Y."/>
            <person name="Qu J."/>
            <person name="Song X.-Z."/>
            <person name="Zhang L."/>
            <person name="Thornton R."/>
            <person name="Coyle M."/>
            <person name="Francisco L."/>
            <person name="Jackson L."/>
            <person name="Javaid M."/>
            <person name="Korchina V."/>
            <person name="Kovar C."/>
            <person name="Mata R."/>
            <person name="Mathew T."/>
            <person name="Ngo R."/>
            <person name="Nguyen L."/>
            <person name="Nguyen N."/>
            <person name="Okwuonu G."/>
            <person name="Ongeri F."/>
            <person name="Pham C."/>
            <person name="Simmons D."/>
            <person name="Wilczek-Boney K."/>
            <person name="Hale W."/>
            <person name="Jakkamsetti A."/>
            <person name="Pham P."/>
            <person name="Ruth R."/>
            <person name="San Lucas F."/>
            <person name="Warren J."/>
            <person name="Zhang J."/>
            <person name="Zhao Z."/>
            <person name="Zhou C."/>
            <person name="Zhu D."/>
            <person name="Lee S."/>
            <person name="Bess C."/>
            <person name="Blankenburg K."/>
            <person name="Forbes L."/>
            <person name="Fu Q."/>
            <person name="Gubbala S."/>
            <person name="Hirani K."/>
            <person name="Jayaseelan J.C."/>
            <person name="Lara F."/>
            <person name="Munidasa M."/>
            <person name="Palculict T."/>
            <person name="Patil S."/>
            <person name="Pu L.-L."/>
            <person name="Saada N."/>
            <person name="Tang L."/>
            <person name="Weissenberger G."/>
            <person name="Zhu Y."/>
            <person name="Hemphill L."/>
            <person name="Shang Y."/>
            <person name="Youmans B."/>
            <person name="Ayvaz T."/>
            <person name="Ross M."/>
            <person name="Santibanez J."/>
            <person name="Aqrawi P."/>
            <person name="Gross S."/>
            <person name="Joshi V."/>
            <person name="Fowler G."/>
            <person name="Nazareth L."/>
            <person name="Reid J."/>
            <person name="Worley K."/>
            <person name="Petrosino J."/>
            <person name="Highlander S."/>
            <person name="Gibbs R."/>
        </authorList>
    </citation>
    <scope>NUCLEOTIDE SEQUENCE [LARGE SCALE GENOMIC DNA]</scope>
    <source>
        <strain evidence="1 2">ATCC BAA-1200</strain>
    </source>
</reference>
<dbReference type="HOGENOM" id="CLU_2955770_0_0_4"/>
<dbReference type="AlphaFoldDB" id="F2BE18"/>
<keyword evidence="2" id="KW-1185">Reference proteome</keyword>
<accession>F2BE18</accession>
<dbReference type="EMBL" id="AFAY01000042">
    <property type="protein sequence ID" value="EGF10337.1"/>
    <property type="molecule type" value="Genomic_DNA"/>
</dbReference>
<proteinExistence type="predicted"/>
<evidence type="ECO:0000313" key="2">
    <source>
        <dbReference type="Proteomes" id="UP000004105"/>
    </source>
</evidence>
<protein>
    <submittedName>
        <fullName evidence="1">Uncharacterized protein</fullName>
    </submittedName>
</protein>
<name>F2BE18_9NEIS</name>
<evidence type="ECO:0000313" key="1">
    <source>
        <dbReference type="EMBL" id="EGF10337.1"/>
    </source>
</evidence>
<organism evidence="1 2">
    <name type="scientific">Neisseria bacilliformis ATCC BAA-1200</name>
    <dbReference type="NCBI Taxonomy" id="888742"/>
    <lineage>
        <taxon>Bacteria</taxon>
        <taxon>Pseudomonadati</taxon>
        <taxon>Pseudomonadota</taxon>
        <taxon>Betaproteobacteria</taxon>
        <taxon>Neisseriales</taxon>
        <taxon>Neisseriaceae</taxon>
        <taxon>Neisseria</taxon>
    </lineage>
</organism>
<gene>
    <name evidence="1" type="ORF">HMPREF9123_1974</name>
</gene>
<sequence>MLLVSESYFQTASDLKKKRFKSRLKQPVPSVMPVNRQIFSDGLHLRQGRVLPLLSDGLI</sequence>
<dbReference type="Proteomes" id="UP000004105">
    <property type="component" value="Unassembled WGS sequence"/>
</dbReference>
<comment type="caution">
    <text evidence="1">The sequence shown here is derived from an EMBL/GenBank/DDBJ whole genome shotgun (WGS) entry which is preliminary data.</text>
</comment>